<name>A0ABZ1FSF7_9ACTN</name>
<evidence type="ECO:0000313" key="2">
    <source>
        <dbReference type="EMBL" id="WSB73423.1"/>
    </source>
</evidence>
<feature type="compositionally biased region" description="Low complexity" evidence="1">
    <location>
        <begin position="42"/>
        <end position="60"/>
    </location>
</feature>
<feature type="region of interest" description="Disordered" evidence="1">
    <location>
        <begin position="37"/>
        <end position="68"/>
    </location>
</feature>
<reference evidence="2 3" key="1">
    <citation type="submission" date="2022-10" db="EMBL/GenBank/DDBJ databases">
        <title>The complete genomes of actinobacterial strains from the NBC collection.</title>
        <authorList>
            <person name="Joergensen T.S."/>
            <person name="Alvarez Arevalo M."/>
            <person name="Sterndorff E.B."/>
            <person name="Faurdal D."/>
            <person name="Vuksanovic O."/>
            <person name="Mourched A.-S."/>
            <person name="Charusanti P."/>
            <person name="Shaw S."/>
            <person name="Blin K."/>
            <person name="Weber T."/>
        </authorList>
    </citation>
    <scope>NUCLEOTIDE SEQUENCE [LARGE SCALE GENOMIC DNA]</scope>
    <source>
        <strain evidence="2 3">NBC 01774</strain>
    </source>
</reference>
<gene>
    <name evidence="2" type="ORF">OG863_38795</name>
</gene>
<keyword evidence="3" id="KW-1185">Reference proteome</keyword>
<organism evidence="2 3">
    <name type="scientific">Streptomyces decoyicus</name>
    <dbReference type="NCBI Taxonomy" id="249567"/>
    <lineage>
        <taxon>Bacteria</taxon>
        <taxon>Bacillati</taxon>
        <taxon>Actinomycetota</taxon>
        <taxon>Actinomycetes</taxon>
        <taxon>Kitasatosporales</taxon>
        <taxon>Streptomycetaceae</taxon>
        <taxon>Streptomyces</taxon>
    </lineage>
</organism>
<dbReference type="RefSeq" id="WP_326623014.1">
    <property type="nucleotide sequence ID" value="NZ_CP109106.1"/>
</dbReference>
<protein>
    <recommendedName>
        <fullName evidence="4">Transposase</fullName>
    </recommendedName>
</protein>
<proteinExistence type="predicted"/>
<accession>A0ABZ1FSF7</accession>
<dbReference type="EMBL" id="CP109106">
    <property type="protein sequence ID" value="WSB73423.1"/>
    <property type="molecule type" value="Genomic_DNA"/>
</dbReference>
<sequence length="68" mass="7061">MSAADDSWERLLQHIQPAVDAKGGIDRDIHADSTSVRAHQYAAGAPKAPAAPPKASKGAAQRPVHVPA</sequence>
<dbReference type="Proteomes" id="UP001344251">
    <property type="component" value="Chromosome"/>
</dbReference>
<evidence type="ECO:0008006" key="4">
    <source>
        <dbReference type="Google" id="ProtNLM"/>
    </source>
</evidence>
<evidence type="ECO:0000256" key="1">
    <source>
        <dbReference type="SAM" id="MobiDB-lite"/>
    </source>
</evidence>
<evidence type="ECO:0000313" key="3">
    <source>
        <dbReference type="Proteomes" id="UP001344251"/>
    </source>
</evidence>